<dbReference type="Gene3D" id="2.10.70.10">
    <property type="entry name" value="Complement Module, domain 1"/>
    <property type="match status" value="3"/>
</dbReference>
<dbReference type="InterPro" id="IPR000742">
    <property type="entry name" value="EGF"/>
</dbReference>
<dbReference type="CDD" id="cd00033">
    <property type="entry name" value="CCP"/>
    <property type="match status" value="3"/>
</dbReference>
<dbReference type="FunFam" id="2.10.25.10:FF:000014">
    <property type="entry name" value="Latent-transforming growth factor beta-binding protein 3"/>
    <property type="match status" value="1"/>
</dbReference>
<dbReference type="SUPFAM" id="SSF57535">
    <property type="entry name" value="Complement control module/SCR domain"/>
    <property type="match status" value="3"/>
</dbReference>
<feature type="compositionally biased region" description="Polar residues" evidence="10">
    <location>
        <begin position="252"/>
        <end position="272"/>
    </location>
</feature>
<feature type="disulfide bond" evidence="9">
    <location>
        <begin position="76"/>
        <end position="119"/>
    </location>
</feature>
<dbReference type="Proteomes" id="UP001187315">
    <property type="component" value="Unassembled WGS sequence"/>
</dbReference>
<proteinExistence type="predicted"/>
<keyword evidence="9" id="KW-0768">Sushi</keyword>
<protein>
    <submittedName>
        <fullName evidence="14">Uncharacterized protein</fullName>
    </submittedName>
</protein>
<evidence type="ECO:0000256" key="8">
    <source>
        <dbReference type="PROSITE-ProRule" id="PRU00076"/>
    </source>
</evidence>
<dbReference type="CDD" id="cd00054">
    <property type="entry name" value="EGF_CA"/>
    <property type="match status" value="4"/>
</dbReference>
<sequence length="879" mass="96274">METLGETLLPALLTLNWAFASAASDCSGFRHLENGRTFFRYNGLYVTFSCNPGFRMHGHRTSSCVSGQWARHPPLCVAPGCPSPGKLLHGTSMMSPDGSLIQFTCNTGFRLSGSPLLYCKGKSWNGSTPVCKELDIMDLFQLKQTSLYKPGIELNQDMSDLKNHFSAVAITAAKETFLKSSLLGASQPKLHLTGNLSKKSQKQPDLLKRLWHDQITTQHPVRPGDLVTKPNTMQGQTKFADPRNQPLLPATLENSPTVSATTSLPATLSKPTQSSILANSTISDQQEQTSKFLHQMLSSAPTGEDNGENSLTLTTHTQHEIPIPPLRVIDVSKEMNLDMSLTVELSDAKTHSNTLETAATVSPEILKNSDISNNFMVLIESSTDENILQSLQVTEEVSTAVSTVSSLHRAGSNNEPLTPKAIPTTFMTASRPPVSSAMQGKAYFLWSTSATKEELTTTLIPFIHSTPAFTTRKLNQKHWTTGNVMAALEHPEPHKLLVGQIDGELSSSSSLKKSLISNHDQENTTAKKSVLNQTVDSAPDNTFTISGFEVHHQSKRRPVCPYPPLPAHGTFYFHTIPDPAPFQYKHYIQYACYAGYTLANGDVYSYCLQDGQWSGVTPMCIGLTACSVNNGGCSQVCQVNAHNHNHAECRCQPGFLLLGDQRTCRGGFCDSYLSVPDVNECVMHAGLARCVFGCVNTPGSFYCLCPAGYSMNVTDGHCEDTDECMENTGLGPCANTCVNTPGSFHCVCSNGYRLAGDGMGCVPECPPGYRRKRPDPLVGNSTSLPCVDINECEEMEQMQHHQQHKCEWKCVNLPGTHRCICPRGYTQHPNGYQCKDINECTVRNAGCSHICLNHRGGYRCTCDENYRVSPHSRKKCQPV</sequence>
<dbReference type="SMART" id="SM00179">
    <property type="entry name" value="EGF_CA"/>
    <property type="match status" value="4"/>
</dbReference>
<organism evidence="14 15">
    <name type="scientific">Tachysurus vachellii</name>
    <name type="common">Darkbarbel catfish</name>
    <name type="synonym">Pelteobagrus vachellii</name>
    <dbReference type="NCBI Taxonomy" id="175792"/>
    <lineage>
        <taxon>Eukaryota</taxon>
        <taxon>Metazoa</taxon>
        <taxon>Chordata</taxon>
        <taxon>Craniata</taxon>
        <taxon>Vertebrata</taxon>
        <taxon>Euteleostomi</taxon>
        <taxon>Actinopterygii</taxon>
        <taxon>Neopterygii</taxon>
        <taxon>Teleostei</taxon>
        <taxon>Ostariophysi</taxon>
        <taxon>Siluriformes</taxon>
        <taxon>Bagridae</taxon>
        <taxon>Tachysurus</taxon>
    </lineage>
</organism>
<evidence type="ECO:0000256" key="11">
    <source>
        <dbReference type="SAM" id="SignalP"/>
    </source>
</evidence>
<keyword evidence="6 9" id="KW-1015">Disulfide bond</keyword>
<keyword evidence="3 8" id="KW-0245">EGF-like domain</keyword>
<keyword evidence="4 11" id="KW-0732">Signal</keyword>
<dbReference type="SUPFAM" id="SSF57196">
    <property type="entry name" value="EGF/Laminin"/>
    <property type="match status" value="1"/>
</dbReference>
<dbReference type="FunFam" id="2.10.25.10:FF:000119">
    <property type="entry name" value="vitamin K-dependent protein S"/>
    <property type="match status" value="1"/>
</dbReference>
<accession>A0AA88LQL1</accession>
<dbReference type="Pfam" id="PF00084">
    <property type="entry name" value="Sushi"/>
    <property type="match status" value="3"/>
</dbReference>
<dbReference type="Gene3D" id="2.10.25.10">
    <property type="entry name" value="Laminin"/>
    <property type="match status" value="5"/>
</dbReference>
<dbReference type="PANTHER" id="PTHR24034">
    <property type="entry name" value="EGF-LIKE DOMAIN-CONTAINING PROTEIN"/>
    <property type="match status" value="1"/>
</dbReference>
<feature type="domain" description="Sushi" evidence="13">
    <location>
        <begin position="74"/>
        <end position="133"/>
    </location>
</feature>
<evidence type="ECO:0000256" key="9">
    <source>
        <dbReference type="PROSITE-ProRule" id="PRU00302"/>
    </source>
</evidence>
<dbReference type="InterPro" id="IPR050751">
    <property type="entry name" value="ECM_structural_protein"/>
</dbReference>
<dbReference type="GO" id="GO:0005509">
    <property type="term" value="F:calcium ion binding"/>
    <property type="evidence" value="ECO:0007669"/>
    <property type="project" value="InterPro"/>
</dbReference>
<feature type="region of interest" description="Disordered" evidence="10">
    <location>
        <begin position="220"/>
        <end position="272"/>
    </location>
</feature>
<dbReference type="AlphaFoldDB" id="A0AA88LQL1"/>
<dbReference type="PROSITE" id="PS01187">
    <property type="entry name" value="EGF_CA"/>
    <property type="match status" value="2"/>
</dbReference>
<dbReference type="SUPFAM" id="SSF57184">
    <property type="entry name" value="Growth factor receptor domain"/>
    <property type="match status" value="1"/>
</dbReference>
<dbReference type="PROSITE" id="PS00010">
    <property type="entry name" value="ASX_HYDROXYL"/>
    <property type="match status" value="1"/>
</dbReference>
<evidence type="ECO:0000256" key="2">
    <source>
        <dbReference type="ARBA" id="ARBA00022525"/>
    </source>
</evidence>
<dbReference type="GO" id="GO:0005576">
    <property type="term" value="C:extracellular region"/>
    <property type="evidence" value="ECO:0007669"/>
    <property type="project" value="UniProtKB-SubCell"/>
</dbReference>
<evidence type="ECO:0000259" key="13">
    <source>
        <dbReference type="PROSITE" id="PS50923"/>
    </source>
</evidence>
<reference evidence="14" key="1">
    <citation type="submission" date="2023-08" db="EMBL/GenBank/DDBJ databases">
        <title>Pelteobagrus vachellii genome.</title>
        <authorList>
            <person name="Liu H."/>
        </authorList>
    </citation>
    <scope>NUCLEOTIDE SEQUENCE</scope>
    <source>
        <strain evidence="14">PRFRI_2022a</strain>
        <tissue evidence="14">Muscle</tissue>
    </source>
</reference>
<feature type="chain" id="PRO_5041744139" evidence="11">
    <location>
        <begin position="23"/>
        <end position="879"/>
    </location>
</feature>
<dbReference type="InterPro" id="IPR035976">
    <property type="entry name" value="Sushi/SCR/CCP_sf"/>
</dbReference>
<dbReference type="EMBL" id="JAVHJS010000023">
    <property type="protein sequence ID" value="KAK2819620.1"/>
    <property type="molecule type" value="Genomic_DNA"/>
</dbReference>
<keyword evidence="2" id="KW-0964">Secreted</keyword>
<dbReference type="InterPro" id="IPR000152">
    <property type="entry name" value="EGF-type_Asp/Asn_hydroxyl_site"/>
</dbReference>
<evidence type="ECO:0000256" key="4">
    <source>
        <dbReference type="ARBA" id="ARBA00022729"/>
    </source>
</evidence>
<dbReference type="InterPro" id="IPR049883">
    <property type="entry name" value="NOTCH1_EGF-like"/>
</dbReference>
<dbReference type="InterPro" id="IPR009030">
    <property type="entry name" value="Growth_fac_rcpt_cys_sf"/>
</dbReference>
<evidence type="ECO:0000259" key="12">
    <source>
        <dbReference type="PROSITE" id="PS50026"/>
    </source>
</evidence>
<dbReference type="InterPro" id="IPR018097">
    <property type="entry name" value="EGF_Ca-bd_CS"/>
</dbReference>
<comment type="subcellular location">
    <subcellularLocation>
        <location evidence="1">Secreted</location>
    </subcellularLocation>
</comment>
<dbReference type="InterPro" id="IPR000436">
    <property type="entry name" value="Sushi_SCR_CCP_dom"/>
</dbReference>
<evidence type="ECO:0000256" key="3">
    <source>
        <dbReference type="ARBA" id="ARBA00022536"/>
    </source>
</evidence>
<evidence type="ECO:0000256" key="5">
    <source>
        <dbReference type="ARBA" id="ARBA00022737"/>
    </source>
</evidence>
<evidence type="ECO:0000256" key="1">
    <source>
        <dbReference type="ARBA" id="ARBA00004613"/>
    </source>
</evidence>
<feature type="domain" description="Sushi" evidence="13">
    <location>
        <begin position="558"/>
        <end position="622"/>
    </location>
</feature>
<feature type="domain" description="EGF-like" evidence="12">
    <location>
        <begin position="720"/>
        <end position="762"/>
    </location>
</feature>
<name>A0AA88LQL1_TACVA</name>
<evidence type="ECO:0000313" key="15">
    <source>
        <dbReference type="Proteomes" id="UP001187315"/>
    </source>
</evidence>
<keyword evidence="5" id="KW-0677">Repeat</keyword>
<dbReference type="PANTHER" id="PTHR24034:SF137">
    <property type="entry name" value="SI:DKEY-163F14.6"/>
    <property type="match status" value="1"/>
</dbReference>
<evidence type="ECO:0000256" key="7">
    <source>
        <dbReference type="ARBA" id="ARBA00023180"/>
    </source>
</evidence>
<dbReference type="PROSITE" id="PS01186">
    <property type="entry name" value="EGF_2"/>
    <property type="match status" value="2"/>
</dbReference>
<keyword evidence="7" id="KW-0325">Glycoprotein</keyword>
<comment type="caution">
    <text evidence="14">The sequence shown here is derived from an EMBL/GenBank/DDBJ whole genome shotgun (WGS) entry which is preliminary data.</text>
</comment>
<gene>
    <name evidence="14" type="ORF">Q7C36_021266</name>
</gene>
<keyword evidence="15" id="KW-1185">Reference proteome</keyword>
<dbReference type="SMART" id="SM00181">
    <property type="entry name" value="EGF"/>
    <property type="match status" value="5"/>
</dbReference>
<dbReference type="Pfam" id="PF07645">
    <property type="entry name" value="EGF_CA"/>
    <property type="match status" value="4"/>
</dbReference>
<evidence type="ECO:0000256" key="6">
    <source>
        <dbReference type="ARBA" id="ARBA00023157"/>
    </source>
</evidence>
<dbReference type="InterPro" id="IPR001881">
    <property type="entry name" value="EGF-like_Ca-bd_dom"/>
</dbReference>
<dbReference type="PROSITE" id="PS50026">
    <property type="entry name" value="EGF_3"/>
    <property type="match status" value="1"/>
</dbReference>
<dbReference type="PROSITE" id="PS50923">
    <property type="entry name" value="SUSHI"/>
    <property type="match status" value="2"/>
</dbReference>
<comment type="caution">
    <text evidence="8">Lacks conserved residue(s) required for the propagation of feature annotation.</text>
</comment>
<feature type="signal peptide" evidence="11">
    <location>
        <begin position="1"/>
        <end position="22"/>
    </location>
</feature>
<dbReference type="SMART" id="SM00032">
    <property type="entry name" value="CCP"/>
    <property type="match status" value="3"/>
</dbReference>
<evidence type="ECO:0000256" key="10">
    <source>
        <dbReference type="SAM" id="MobiDB-lite"/>
    </source>
</evidence>
<evidence type="ECO:0000313" key="14">
    <source>
        <dbReference type="EMBL" id="KAK2819620.1"/>
    </source>
</evidence>